<dbReference type="AlphaFoldDB" id="A0A9P0ZRW3"/>
<dbReference type="EMBL" id="CAMAPE010000060">
    <property type="protein sequence ID" value="CAH9112752.1"/>
    <property type="molecule type" value="Genomic_DNA"/>
</dbReference>
<evidence type="ECO:0000313" key="3">
    <source>
        <dbReference type="EMBL" id="CAH9112752.1"/>
    </source>
</evidence>
<feature type="compositionally biased region" description="Basic and acidic residues" evidence="1">
    <location>
        <begin position="737"/>
        <end position="754"/>
    </location>
</feature>
<feature type="compositionally biased region" description="Low complexity" evidence="1">
    <location>
        <begin position="392"/>
        <end position="402"/>
    </location>
</feature>
<keyword evidence="4" id="KW-1185">Reference proteome</keyword>
<gene>
    <name evidence="3" type="ORF">CEURO_LOCUS19725</name>
</gene>
<dbReference type="Proteomes" id="UP001152484">
    <property type="component" value="Unassembled WGS sequence"/>
</dbReference>
<dbReference type="PANTHER" id="PTHR31099:SF28">
    <property type="entry name" value="F5J5.12"/>
    <property type="match status" value="1"/>
</dbReference>
<feature type="compositionally biased region" description="Low complexity" evidence="1">
    <location>
        <begin position="773"/>
        <end position="784"/>
    </location>
</feature>
<feature type="compositionally biased region" description="Acidic residues" evidence="1">
    <location>
        <begin position="44"/>
        <end position="54"/>
    </location>
</feature>
<evidence type="ECO:0000259" key="2">
    <source>
        <dbReference type="Pfam" id="PF04195"/>
    </source>
</evidence>
<dbReference type="Pfam" id="PF04195">
    <property type="entry name" value="Transposase_28"/>
    <property type="match status" value="1"/>
</dbReference>
<feature type="region of interest" description="Disordered" evidence="1">
    <location>
        <begin position="737"/>
        <end position="806"/>
    </location>
</feature>
<evidence type="ECO:0000256" key="1">
    <source>
        <dbReference type="SAM" id="MobiDB-lite"/>
    </source>
</evidence>
<sequence>MMKSLNEDYYPYDDQPSTRSLDYEVLEEFEEEIERLSPYKSGEPVDEEGEDEESASSSKGEDVGASRVVDGASTSAVIPCPRPVSAVKGAAKPKRVRRPKNGPGLSYLDLTNIFLIKPESSAADYLVAQMYVGPFGRVRAPRPTDHVLLPPPGYFGVYPMSFAKGLRFPLHPFIIEYLDMVGLPPALLTPNSYSLMVGFLLRCEELGYRPTTALFMNLYQIGRGSHKNCAAYATLQQLPKKRSFTDLPTSIHGWKSKFVFVSIGESGTKFPSLGHTGRFNLHDPPKSSILDAQVEAFLEGGPRSVKDYVTEYKMTALGFFRYHLYGDKEDDLQLWPRMTTTFEEADGPDLGIPAEADDFAMDRRSIMAIAKAKAAEELAAKAAEAARRAAAGGSGATADAAPKPAPSKKKRPAADGQKKLTEAGLNVSKKTKRAPSPSPATEAGTLAVPSVDDGGPVVDLTVAGDAAPSLPLVQEPRTKRAGKEIAGATYQKMVEYPVGGGVFDDVVLGHDVLAQAMPAKDRAYLKKLGDVKIYEGGMDLLVQQSAFMLMESHKRQYREIARLKELEQKAASADEAVACLDRLREDARALQARADEAAAARDDALAKLEESKRELEESQRALEAERRKSEEAVKAKAEAEAAVVRAADEAVEKFLAEGWKADERLPWCYEVVAARLESWGMNSPAGQEYFSREMSVYYNLGQEQMQRLLCRRLSRALKAMNYTSGWARRNLKLPKLMKDPEEQAKLPLSERESPIESSGLGEPDYTEFDFLDDATSAAATAGQEAEAEEGADEAEEPAADGGAPEA</sequence>
<dbReference type="InterPro" id="IPR007321">
    <property type="entry name" value="Transposase_28"/>
</dbReference>
<dbReference type="OrthoDB" id="1321796at2759"/>
<comment type="caution">
    <text evidence="3">The sequence shown here is derived from an EMBL/GenBank/DDBJ whole genome shotgun (WGS) entry which is preliminary data.</text>
</comment>
<feature type="compositionally biased region" description="Acidic residues" evidence="1">
    <location>
        <begin position="24"/>
        <end position="33"/>
    </location>
</feature>
<protein>
    <recommendedName>
        <fullName evidence="2">Transposase (putative) gypsy type domain-containing protein</fullName>
    </recommendedName>
</protein>
<evidence type="ECO:0000313" key="4">
    <source>
        <dbReference type="Proteomes" id="UP001152484"/>
    </source>
</evidence>
<feature type="region of interest" description="Disordered" evidence="1">
    <location>
        <begin position="1"/>
        <end position="66"/>
    </location>
</feature>
<feature type="region of interest" description="Disordered" evidence="1">
    <location>
        <begin position="610"/>
        <end position="629"/>
    </location>
</feature>
<accession>A0A9P0ZRW3</accession>
<dbReference type="PANTHER" id="PTHR31099">
    <property type="entry name" value="OS06G0165300 PROTEIN"/>
    <property type="match status" value="1"/>
</dbReference>
<proteinExistence type="predicted"/>
<feature type="compositionally biased region" description="Basic and acidic residues" evidence="1">
    <location>
        <begin position="412"/>
        <end position="421"/>
    </location>
</feature>
<feature type="domain" description="Transposase (putative) gypsy type" evidence="2">
    <location>
        <begin position="161"/>
        <end position="221"/>
    </location>
</feature>
<feature type="region of interest" description="Disordered" evidence="1">
    <location>
        <begin position="392"/>
        <end position="452"/>
    </location>
</feature>
<reference evidence="3" key="1">
    <citation type="submission" date="2022-07" db="EMBL/GenBank/DDBJ databases">
        <authorList>
            <person name="Macas J."/>
            <person name="Novak P."/>
            <person name="Neumann P."/>
        </authorList>
    </citation>
    <scope>NUCLEOTIDE SEQUENCE</scope>
</reference>
<organism evidence="3 4">
    <name type="scientific">Cuscuta europaea</name>
    <name type="common">European dodder</name>
    <dbReference type="NCBI Taxonomy" id="41803"/>
    <lineage>
        <taxon>Eukaryota</taxon>
        <taxon>Viridiplantae</taxon>
        <taxon>Streptophyta</taxon>
        <taxon>Embryophyta</taxon>
        <taxon>Tracheophyta</taxon>
        <taxon>Spermatophyta</taxon>
        <taxon>Magnoliopsida</taxon>
        <taxon>eudicotyledons</taxon>
        <taxon>Gunneridae</taxon>
        <taxon>Pentapetalae</taxon>
        <taxon>asterids</taxon>
        <taxon>lamiids</taxon>
        <taxon>Solanales</taxon>
        <taxon>Convolvulaceae</taxon>
        <taxon>Cuscuteae</taxon>
        <taxon>Cuscuta</taxon>
        <taxon>Cuscuta subgen. Cuscuta</taxon>
    </lineage>
</organism>
<name>A0A9P0ZRW3_CUSEU</name>
<feature type="compositionally biased region" description="Acidic residues" evidence="1">
    <location>
        <begin position="785"/>
        <end position="798"/>
    </location>
</feature>